<dbReference type="GO" id="GO:0030620">
    <property type="term" value="F:U2 snRNA binding"/>
    <property type="evidence" value="ECO:0007669"/>
    <property type="project" value="TreeGrafter"/>
</dbReference>
<evidence type="ECO:0000313" key="2">
    <source>
        <dbReference type="Proteomes" id="UP000663842"/>
    </source>
</evidence>
<dbReference type="SUPFAM" id="SSF53098">
    <property type="entry name" value="Ribonuclease H-like"/>
    <property type="match status" value="1"/>
</dbReference>
<comment type="caution">
    <text evidence="1">The sequence shown here is derived from an EMBL/GenBank/DDBJ whole genome shotgun (WGS) entry which is preliminary data.</text>
</comment>
<proteinExistence type="predicted"/>
<dbReference type="PANTHER" id="PTHR11140">
    <property type="entry name" value="PRE-MRNA SPLICING FACTOR PRP8"/>
    <property type="match status" value="1"/>
</dbReference>
<dbReference type="GO" id="GO:0005682">
    <property type="term" value="C:U5 snRNP"/>
    <property type="evidence" value="ECO:0007669"/>
    <property type="project" value="TreeGrafter"/>
</dbReference>
<dbReference type="GO" id="GO:0097157">
    <property type="term" value="F:pre-mRNA intronic binding"/>
    <property type="evidence" value="ECO:0007669"/>
    <property type="project" value="TreeGrafter"/>
</dbReference>
<dbReference type="GO" id="GO:0017070">
    <property type="term" value="F:U6 snRNA binding"/>
    <property type="evidence" value="ECO:0007669"/>
    <property type="project" value="TreeGrafter"/>
</dbReference>
<dbReference type="GO" id="GO:0030619">
    <property type="term" value="F:U1 snRNA binding"/>
    <property type="evidence" value="ECO:0007669"/>
    <property type="project" value="TreeGrafter"/>
</dbReference>
<dbReference type="InterPro" id="IPR027652">
    <property type="entry name" value="PRP8"/>
</dbReference>
<dbReference type="AlphaFoldDB" id="A0A820RDE6"/>
<organism evidence="1 2">
    <name type="scientific">Rotaria magnacalcarata</name>
    <dbReference type="NCBI Taxonomy" id="392030"/>
    <lineage>
        <taxon>Eukaryota</taxon>
        <taxon>Metazoa</taxon>
        <taxon>Spiralia</taxon>
        <taxon>Gnathifera</taxon>
        <taxon>Rotifera</taxon>
        <taxon>Eurotatoria</taxon>
        <taxon>Bdelloidea</taxon>
        <taxon>Philodinida</taxon>
        <taxon>Philodinidae</taxon>
        <taxon>Rotaria</taxon>
    </lineage>
</organism>
<dbReference type="GO" id="GO:0030623">
    <property type="term" value="F:U5 snRNA binding"/>
    <property type="evidence" value="ECO:0007669"/>
    <property type="project" value="TreeGrafter"/>
</dbReference>
<name>A0A820RDE6_9BILA</name>
<dbReference type="Proteomes" id="UP000663842">
    <property type="component" value="Unassembled WGS sequence"/>
</dbReference>
<feature type="non-terminal residue" evidence="1">
    <location>
        <position position="86"/>
    </location>
</feature>
<reference evidence="1" key="1">
    <citation type="submission" date="2021-02" db="EMBL/GenBank/DDBJ databases">
        <authorList>
            <person name="Nowell W R."/>
        </authorList>
    </citation>
    <scope>NUCLEOTIDE SEQUENCE</scope>
</reference>
<accession>A0A820RDE6</accession>
<sequence>MRLMKHDVNLGRAVFWDIKNRLPRSLTTILWETSFVSVYSKDNPNLLFNMSGFECRILPKIRMTHEEFVHKYGVWNLQNETTKERT</sequence>
<dbReference type="Gene3D" id="3.30.43.40">
    <property type="entry name" value="Pre-mRNA-processing-splicing factor 8, U5-snRNA-binding domain"/>
    <property type="match status" value="1"/>
</dbReference>
<evidence type="ECO:0000313" key="1">
    <source>
        <dbReference type="EMBL" id="CAF4433549.1"/>
    </source>
</evidence>
<dbReference type="GO" id="GO:0071013">
    <property type="term" value="C:catalytic step 2 spliceosome"/>
    <property type="evidence" value="ECO:0007669"/>
    <property type="project" value="TreeGrafter"/>
</dbReference>
<dbReference type="EMBL" id="CAJOBF010035950">
    <property type="protein sequence ID" value="CAF4433549.1"/>
    <property type="molecule type" value="Genomic_DNA"/>
</dbReference>
<dbReference type="PANTHER" id="PTHR11140:SF0">
    <property type="entry name" value="PRE-MRNA-PROCESSING-SPLICING FACTOR 8"/>
    <property type="match status" value="1"/>
</dbReference>
<dbReference type="InterPro" id="IPR012337">
    <property type="entry name" value="RNaseH-like_sf"/>
</dbReference>
<dbReference type="InterPro" id="IPR042516">
    <property type="entry name" value="Prp8_U5-snRNA-bd_sf"/>
</dbReference>
<gene>
    <name evidence="1" type="ORF">UXM345_LOCUS39029</name>
</gene>
<dbReference type="GO" id="GO:0000244">
    <property type="term" value="P:spliceosomal tri-snRNP complex assembly"/>
    <property type="evidence" value="ECO:0007669"/>
    <property type="project" value="TreeGrafter"/>
</dbReference>
<protein>
    <submittedName>
        <fullName evidence="1">Uncharacterized protein</fullName>
    </submittedName>
</protein>